<name>A0A9D4I7X8_DREPO</name>
<organism evidence="1 2">
    <name type="scientific">Dreissena polymorpha</name>
    <name type="common">Zebra mussel</name>
    <name type="synonym">Mytilus polymorpha</name>
    <dbReference type="NCBI Taxonomy" id="45954"/>
    <lineage>
        <taxon>Eukaryota</taxon>
        <taxon>Metazoa</taxon>
        <taxon>Spiralia</taxon>
        <taxon>Lophotrochozoa</taxon>
        <taxon>Mollusca</taxon>
        <taxon>Bivalvia</taxon>
        <taxon>Autobranchia</taxon>
        <taxon>Heteroconchia</taxon>
        <taxon>Euheterodonta</taxon>
        <taxon>Imparidentia</taxon>
        <taxon>Neoheterodontei</taxon>
        <taxon>Myida</taxon>
        <taxon>Dreissenoidea</taxon>
        <taxon>Dreissenidae</taxon>
        <taxon>Dreissena</taxon>
    </lineage>
</organism>
<dbReference type="Proteomes" id="UP000828390">
    <property type="component" value="Unassembled WGS sequence"/>
</dbReference>
<sequence>MIRNDTVRCIITDCANNPLGISKSLKHVKDAQLSGYNMYSSYAATGGTIDGEGAWYGIDATSYFQVAFGKFRTLEFDHFPLR</sequence>
<protein>
    <submittedName>
        <fullName evidence="1">Uncharacterized protein</fullName>
    </submittedName>
</protein>
<evidence type="ECO:0000313" key="1">
    <source>
        <dbReference type="EMBL" id="KAH3750488.1"/>
    </source>
</evidence>
<evidence type="ECO:0000313" key="2">
    <source>
        <dbReference type="Proteomes" id="UP000828390"/>
    </source>
</evidence>
<reference evidence="1" key="2">
    <citation type="submission" date="2020-11" db="EMBL/GenBank/DDBJ databases">
        <authorList>
            <person name="McCartney M.A."/>
            <person name="Auch B."/>
            <person name="Kono T."/>
            <person name="Mallez S."/>
            <person name="Becker A."/>
            <person name="Gohl D.M."/>
            <person name="Silverstein K.A.T."/>
            <person name="Koren S."/>
            <person name="Bechman K.B."/>
            <person name="Herman A."/>
            <person name="Abrahante J.E."/>
            <person name="Garbe J."/>
        </authorList>
    </citation>
    <scope>NUCLEOTIDE SEQUENCE</scope>
    <source>
        <strain evidence="1">Duluth1</strain>
        <tissue evidence="1">Whole animal</tissue>
    </source>
</reference>
<keyword evidence="2" id="KW-1185">Reference proteome</keyword>
<comment type="caution">
    <text evidence="1">The sequence shown here is derived from an EMBL/GenBank/DDBJ whole genome shotgun (WGS) entry which is preliminary data.</text>
</comment>
<gene>
    <name evidence="1" type="ORF">DPMN_185011</name>
</gene>
<reference evidence="1" key="1">
    <citation type="journal article" date="2019" name="bioRxiv">
        <title>The Genome of the Zebra Mussel, Dreissena polymorpha: A Resource for Invasive Species Research.</title>
        <authorList>
            <person name="McCartney M.A."/>
            <person name="Auch B."/>
            <person name="Kono T."/>
            <person name="Mallez S."/>
            <person name="Zhang Y."/>
            <person name="Obille A."/>
            <person name="Becker A."/>
            <person name="Abrahante J.E."/>
            <person name="Garbe J."/>
            <person name="Badalamenti J.P."/>
            <person name="Herman A."/>
            <person name="Mangelson H."/>
            <person name="Liachko I."/>
            <person name="Sullivan S."/>
            <person name="Sone E.D."/>
            <person name="Koren S."/>
            <person name="Silverstein K.A.T."/>
            <person name="Beckman K.B."/>
            <person name="Gohl D.M."/>
        </authorList>
    </citation>
    <scope>NUCLEOTIDE SEQUENCE</scope>
    <source>
        <strain evidence="1">Duluth1</strain>
        <tissue evidence="1">Whole animal</tissue>
    </source>
</reference>
<accession>A0A9D4I7X8</accession>
<dbReference type="AlphaFoldDB" id="A0A9D4I7X8"/>
<proteinExistence type="predicted"/>
<dbReference type="EMBL" id="JAIWYP010000010">
    <property type="protein sequence ID" value="KAH3750488.1"/>
    <property type="molecule type" value="Genomic_DNA"/>
</dbReference>